<protein>
    <recommendedName>
        <fullName evidence="3">PIN domain-containing protein</fullName>
    </recommendedName>
</protein>
<dbReference type="EMBL" id="JAUSRA010000001">
    <property type="protein sequence ID" value="MDP9794527.1"/>
    <property type="molecule type" value="Genomic_DNA"/>
</dbReference>
<evidence type="ECO:0000313" key="2">
    <source>
        <dbReference type="Proteomes" id="UP001240984"/>
    </source>
</evidence>
<dbReference type="RefSeq" id="WP_306829664.1">
    <property type="nucleotide sequence ID" value="NZ_JAUSRA010000001.1"/>
</dbReference>
<proteinExistence type="predicted"/>
<name>A0ABT9MSV4_9ACTN</name>
<sequence length="132" mass="13862">MSDDSRPVRVVLDTSAILAYCRESVGVGELIGEIADENGTVGLPMLCLAEARTRLADADLLDVLATHDAAEVLTLGPREWQGLAALDGDVGRRDASAAMLEAIVHGVDILTAQPSLYVGAIANSRILELPPD</sequence>
<keyword evidence="2" id="KW-1185">Reference proteome</keyword>
<evidence type="ECO:0008006" key="3">
    <source>
        <dbReference type="Google" id="ProtNLM"/>
    </source>
</evidence>
<organism evidence="1 2">
    <name type="scientific">Catenuloplanes nepalensis</name>
    <dbReference type="NCBI Taxonomy" id="587533"/>
    <lineage>
        <taxon>Bacteria</taxon>
        <taxon>Bacillati</taxon>
        <taxon>Actinomycetota</taxon>
        <taxon>Actinomycetes</taxon>
        <taxon>Micromonosporales</taxon>
        <taxon>Micromonosporaceae</taxon>
        <taxon>Catenuloplanes</taxon>
    </lineage>
</organism>
<gene>
    <name evidence="1" type="ORF">J2S43_003039</name>
</gene>
<evidence type="ECO:0000313" key="1">
    <source>
        <dbReference type="EMBL" id="MDP9794527.1"/>
    </source>
</evidence>
<reference evidence="1 2" key="1">
    <citation type="submission" date="2023-07" db="EMBL/GenBank/DDBJ databases">
        <title>Sequencing the genomes of 1000 actinobacteria strains.</title>
        <authorList>
            <person name="Klenk H.-P."/>
        </authorList>
    </citation>
    <scope>NUCLEOTIDE SEQUENCE [LARGE SCALE GENOMIC DNA]</scope>
    <source>
        <strain evidence="1 2">DSM 44710</strain>
    </source>
</reference>
<accession>A0ABT9MSV4</accession>
<dbReference type="Proteomes" id="UP001240984">
    <property type="component" value="Unassembled WGS sequence"/>
</dbReference>
<comment type="caution">
    <text evidence="1">The sequence shown here is derived from an EMBL/GenBank/DDBJ whole genome shotgun (WGS) entry which is preliminary data.</text>
</comment>